<protein>
    <submittedName>
        <fullName evidence="3">Acylaminoacyl-peptidase</fullName>
    </submittedName>
</protein>
<dbReference type="EMBL" id="AQGU01000022">
    <property type="protein sequence ID" value="MBE0358619.1"/>
    <property type="molecule type" value="Genomic_DNA"/>
</dbReference>
<sequence>MLYLAKLLIIGSIMKFSASWYTQNKLFKHAATFLTFASLSFAAIAAPLDMSKIQFIGPLAEDMQLKPFQTPHGTAIINNLLPRLQASSESLSIFGKKQSWQPFDKINALTLGGLQALKFNIETTRFTQGTLTLKGIQQGQLFINGKLQKGDKNSYKLALSNTTHTVIIVAQQVANWYDVALDFAPKADIDKITLSTSQSKRLSAKQLFDAPIINQLSLAPNAKQYVTTTRTYNDVTQNQANTVTVLKDADDHTLYRFEAGQPSNIIWSPDNQFLVYLLNGELKQLNRKNLSIKTLAADLEGASGFTFYNDSSLLFSWSKSPESTDSLTKHYKGLQDRWSYARTTSQIYIFDTKSGLTKALSQGPLTHNLEDLNSSRGKILMSRSVVAMQASTHPETELVELDLKSSKLLSLGKFKTFDLAKYANKDIYVVAGPDFKNGTGRALPKTMLANNYDGQLYLLTNNGENVKALSKQFDPAIGQLEVLENGDALVKVTERDTQPLYLFDLSKQRFKKLSTGLDIVEKFSYSHDRNTEVLLSGTNASAPQQLKRLNISKNKTQLVWDSQPSAYANTRIPTLEEFNFKNKNGVEITGRVYIPSNLDKTKKYPALVYYYGGTSPVTRGFTGRYPFNLWAENGYVVYVVQPTGATGFGQKFSAQHVNAWGDYTADDIITGTRAFLKKYDFVDNKKVGNLGASYGGFMTMLLATKTDIFSASIAHAGISNLTSYWGEGWWGYLYSGEASKNSFPWNNSELYSQHSPVFHADKVTTPLLLLHGDSDTNVPVGESLTMYTALKLLNKDVELIEYKGADHQIFARDKRFNWWDTMLAYFDKKLKDEPQWWDSMYSND</sequence>
<dbReference type="PANTHER" id="PTHR42776:SF27">
    <property type="entry name" value="DIPEPTIDYL PEPTIDASE FAMILY MEMBER 6"/>
    <property type="match status" value="1"/>
</dbReference>
<evidence type="ECO:0000259" key="2">
    <source>
        <dbReference type="Pfam" id="PF00326"/>
    </source>
</evidence>
<gene>
    <name evidence="3" type="ORF">PALI_a1921</name>
</gene>
<dbReference type="InterPro" id="IPR029058">
    <property type="entry name" value="AB_hydrolase_fold"/>
</dbReference>
<reference evidence="3 4" key="1">
    <citation type="submission" date="2015-06" db="EMBL/GenBank/DDBJ databases">
        <title>Genome sequence of Pseudoalteromonas aliena.</title>
        <authorList>
            <person name="Xie B.-B."/>
            <person name="Rong J.-C."/>
            <person name="Qin Q.-L."/>
            <person name="Zhang Y.-Z."/>
        </authorList>
    </citation>
    <scope>NUCLEOTIDE SEQUENCE [LARGE SCALE GENOMIC DNA]</scope>
    <source>
        <strain evidence="3 4">SW19</strain>
    </source>
</reference>
<proteinExistence type="predicted"/>
<dbReference type="InterPro" id="IPR001375">
    <property type="entry name" value="Peptidase_S9_cat"/>
</dbReference>
<evidence type="ECO:0000313" key="3">
    <source>
        <dbReference type="EMBL" id="MBE0358619.1"/>
    </source>
</evidence>
<organism evidence="3 4">
    <name type="scientific">Pseudoalteromonas aliena SW19</name>
    <dbReference type="NCBI Taxonomy" id="1314866"/>
    <lineage>
        <taxon>Bacteria</taxon>
        <taxon>Pseudomonadati</taxon>
        <taxon>Pseudomonadota</taxon>
        <taxon>Gammaproteobacteria</taxon>
        <taxon>Alteromonadales</taxon>
        <taxon>Pseudoalteromonadaceae</taxon>
        <taxon>Pseudoalteromonas</taxon>
    </lineage>
</organism>
<dbReference type="SUPFAM" id="SSF82171">
    <property type="entry name" value="DPP6 N-terminal domain-like"/>
    <property type="match status" value="1"/>
</dbReference>
<evidence type="ECO:0000313" key="4">
    <source>
        <dbReference type="Proteomes" id="UP000648482"/>
    </source>
</evidence>
<keyword evidence="1" id="KW-0378">Hydrolase</keyword>
<feature type="domain" description="Peptidase S9 prolyl oligopeptidase catalytic" evidence="2">
    <location>
        <begin position="627"/>
        <end position="832"/>
    </location>
</feature>
<accession>A0ABR9DW82</accession>
<dbReference type="Pfam" id="PF00326">
    <property type="entry name" value="Peptidase_S9"/>
    <property type="match status" value="1"/>
</dbReference>
<dbReference type="Proteomes" id="UP000648482">
    <property type="component" value="Unassembled WGS sequence"/>
</dbReference>
<name>A0ABR9DW82_9GAMM</name>
<comment type="caution">
    <text evidence="3">The sequence shown here is derived from an EMBL/GenBank/DDBJ whole genome shotgun (WGS) entry which is preliminary data.</text>
</comment>
<keyword evidence="4" id="KW-1185">Reference proteome</keyword>
<dbReference type="Gene3D" id="3.40.50.1820">
    <property type="entry name" value="alpha/beta hydrolase"/>
    <property type="match status" value="1"/>
</dbReference>
<evidence type="ECO:0000256" key="1">
    <source>
        <dbReference type="ARBA" id="ARBA00022801"/>
    </source>
</evidence>
<dbReference type="SUPFAM" id="SSF53474">
    <property type="entry name" value="alpha/beta-Hydrolases"/>
    <property type="match status" value="1"/>
</dbReference>
<dbReference type="PANTHER" id="PTHR42776">
    <property type="entry name" value="SERINE PEPTIDASE S9 FAMILY MEMBER"/>
    <property type="match status" value="1"/>
</dbReference>